<feature type="region of interest" description="Disordered" evidence="6">
    <location>
        <begin position="260"/>
        <end position="279"/>
    </location>
</feature>
<evidence type="ECO:0000256" key="4">
    <source>
        <dbReference type="ARBA" id="ARBA00023204"/>
    </source>
</evidence>
<evidence type="ECO:0000256" key="3">
    <source>
        <dbReference type="ARBA" id="ARBA00022801"/>
    </source>
</evidence>
<keyword evidence="2 5" id="KW-0227">DNA damage</keyword>
<dbReference type="EC" id="3.2.2.-" evidence="5"/>
<dbReference type="AlphaFoldDB" id="A0A3M2JDG0"/>
<dbReference type="GO" id="GO:0006284">
    <property type="term" value="P:base-excision repair"/>
    <property type="evidence" value="ECO:0007669"/>
    <property type="project" value="InterPro"/>
</dbReference>
<dbReference type="HAMAP" id="MF_00527">
    <property type="entry name" value="3MGH"/>
    <property type="match status" value="1"/>
</dbReference>
<dbReference type="NCBIfam" id="TIGR00567">
    <property type="entry name" value="3mg"/>
    <property type="match status" value="1"/>
</dbReference>
<dbReference type="Proteomes" id="UP000269289">
    <property type="component" value="Unassembled WGS sequence"/>
</dbReference>
<evidence type="ECO:0000256" key="6">
    <source>
        <dbReference type="SAM" id="MobiDB-lite"/>
    </source>
</evidence>
<dbReference type="Pfam" id="PF02245">
    <property type="entry name" value="Pur_DNA_glyco"/>
    <property type="match status" value="1"/>
</dbReference>
<dbReference type="CDD" id="cd00540">
    <property type="entry name" value="AAG"/>
    <property type="match status" value="1"/>
</dbReference>
<dbReference type="InterPro" id="IPR003180">
    <property type="entry name" value="MPG"/>
</dbReference>
<dbReference type="OrthoDB" id="9794313at2"/>
<accession>A0A3M2JDG0</accession>
<feature type="region of interest" description="Disordered" evidence="6">
    <location>
        <begin position="219"/>
        <end position="240"/>
    </location>
</feature>
<keyword evidence="3 5" id="KW-0378">Hydrolase</keyword>
<dbReference type="PANTHER" id="PTHR10429">
    <property type="entry name" value="DNA-3-METHYLADENINE GLYCOSYLASE"/>
    <property type="match status" value="1"/>
</dbReference>
<dbReference type="GO" id="GO:0003905">
    <property type="term" value="F:alkylbase DNA N-glycosylase activity"/>
    <property type="evidence" value="ECO:0007669"/>
    <property type="project" value="InterPro"/>
</dbReference>
<name>A0A3M2JDG0_9CELL</name>
<evidence type="ECO:0000256" key="1">
    <source>
        <dbReference type="ARBA" id="ARBA00009232"/>
    </source>
</evidence>
<evidence type="ECO:0000313" key="7">
    <source>
        <dbReference type="EMBL" id="RMI08965.1"/>
    </source>
</evidence>
<dbReference type="PANTHER" id="PTHR10429:SF0">
    <property type="entry name" value="DNA-3-METHYLADENINE GLYCOSYLASE"/>
    <property type="match status" value="1"/>
</dbReference>
<dbReference type="InterPro" id="IPR036995">
    <property type="entry name" value="MPG_sf"/>
</dbReference>
<keyword evidence="7" id="KW-0326">Glycosidase</keyword>
<keyword evidence="8" id="KW-1185">Reference proteome</keyword>
<dbReference type="EMBL" id="RFFI01000065">
    <property type="protein sequence ID" value="RMI08965.1"/>
    <property type="molecule type" value="Genomic_DNA"/>
</dbReference>
<feature type="compositionally biased region" description="Low complexity" evidence="6">
    <location>
        <begin position="268"/>
        <end position="279"/>
    </location>
</feature>
<sequence>MGQDGPVSQAGPGDEAPDAPGTDVPGTPAHDVPAAGVATTATPAGPPPAGPWHDHRPGLVPARTWYARPVLAVAADLLGAHLTARSDEGDVTIRITEVEAYEGGADPGSHAFRGRTARNAVMFGEPGRLYVYRHLGLHHCVNVVTGPAGTPSAVLVRAGEVVTGVDLARDRRAAAGVVDSDRQIARGPARLAVALGLDTRENGTDVTEADGRVVLHRDPDALTPSHATGPRVGVSGDGGDPGRFPWRLWLTGEPTVSAFRPAYRRPASRSSPPRGATPA</sequence>
<dbReference type="Gene3D" id="3.10.300.10">
    <property type="entry name" value="Methylpurine-DNA glycosylase (MPG)"/>
    <property type="match status" value="1"/>
</dbReference>
<dbReference type="GO" id="GO:0003677">
    <property type="term" value="F:DNA binding"/>
    <property type="evidence" value="ECO:0007669"/>
    <property type="project" value="InterPro"/>
</dbReference>
<comment type="similarity">
    <text evidence="1 5">Belongs to the DNA glycosylase MPG family.</text>
</comment>
<proteinExistence type="inferred from homology"/>
<gene>
    <name evidence="7" type="ORF">EBM89_12280</name>
</gene>
<keyword evidence="4 5" id="KW-0234">DNA repair</keyword>
<dbReference type="InterPro" id="IPR011034">
    <property type="entry name" value="Formyl_transferase-like_C_sf"/>
</dbReference>
<feature type="compositionally biased region" description="Low complexity" evidence="6">
    <location>
        <begin position="32"/>
        <end position="43"/>
    </location>
</feature>
<organism evidence="7 8">
    <name type="scientific">Cellulomonas triticagri</name>
    <dbReference type="NCBI Taxonomy" id="2483352"/>
    <lineage>
        <taxon>Bacteria</taxon>
        <taxon>Bacillati</taxon>
        <taxon>Actinomycetota</taxon>
        <taxon>Actinomycetes</taxon>
        <taxon>Micrococcales</taxon>
        <taxon>Cellulomonadaceae</taxon>
        <taxon>Cellulomonas</taxon>
    </lineage>
</organism>
<reference evidence="7 8" key="1">
    <citation type="submission" date="2018-10" db="EMBL/GenBank/DDBJ databases">
        <title>Isolation, diversity and antifungal activity of actinobacteria from wheat.</title>
        <authorList>
            <person name="Han C."/>
        </authorList>
    </citation>
    <scope>NUCLEOTIDE SEQUENCE [LARGE SCALE GENOMIC DNA]</scope>
    <source>
        <strain evidence="7 8">NEAU-YY56</strain>
    </source>
</reference>
<evidence type="ECO:0000256" key="5">
    <source>
        <dbReference type="HAMAP-Rule" id="MF_00527"/>
    </source>
</evidence>
<evidence type="ECO:0000256" key="2">
    <source>
        <dbReference type="ARBA" id="ARBA00022763"/>
    </source>
</evidence>
<feature type="region of interest" description="Disordered" evidence="6">
    <location>
        <begin position="1"/>
        <end position="56"/>
    </location>
</feature>
<protein>
    <recommendedName>
        <fullName evidence="5">Putative 3-methyladenine DNA glycosylase</fullName>
        <ecNumber evidence="5">3.2.2.-</ecNumber>
    </recommendedName>
</protein>
<dbReference type="NCBIfam" id="NF002003">
    <property type="entry name" value="PRK00802.1-3"/>
    <property type="match status" value="1"/>
</dbReference>
<evidence type="ECO:0000313" key="8">
    <source>
        <dbReference type="Proteomes" id="UP000269289"/>
    </source>
</evidence>
<dbReference type="SUPFAM" id="SSF50486">
    <property type="entry name" value="FMT C-terminal domain-like"/>
    <property type="match status" value="1"/>
</dbReference>
<comment type="caution">
    <text evidence="7">The sequence shown here is derived from an EMBL/GenBank/DDBJ whole genome shotgun (WGS) entry which is preliminary data.</text>
</comment>